<dbReference type="SUPFAM" id="SSF49410">
    <property type="entry name" value="Alpha-macroglobulin receptor domain"/>
    <property type="match status" value="1"/>
</dbReference>
<dbReference type="InterPro" id="IPR009048">
    <property type="entry name" value="A-macroglobulin_rcpt-bd"/>
</dbReference>
<dbReference type="InterPro" id="IPR050473">
    <property type="entry name" value="A2M/Complement_sys"/>
</dbReference>
<evidence type="ECO:0000259" key="1">
    <source>
        <dbReference type="SMART" id="SM01361"/>
    </source>
</evidence>
<protein>
    <recommendedName>
        <fullName evidence="1">Alpha-macroglobulin receptor-binding domain-containing protein</fullName>
    </recommendedName>
</protein>
<dbReference type="GO" id="GO:0005576">
    <property type="term" value="C:extracellular region"/>
    <property type="evidence" value="ECO:0007669"/>
    <property type="project" value="InterPro"/>
</dbReference>
<feature type="domain" description="Alpha-macroglobulin receptor-binding" evidence="1">
    <location>
        <begin position="12"/>
        <end position="81"/>
    </location>
</feature>
<evidence type="ECO:0000313" key="2">
    <source>
        <dbReference type="Ensembl" id="ENSPCEP00000014993.1"/>
    </source>
</evidence>
<dbReference type="Gene3D" id="2.60.40.690">
    <property type="entry name" value="Alpha-macroglobulin, receptor-binding domain"/>
    <property type="match status" value="1"/>
</dbReference>
<dbReference type="Proteomes" id="UP000694393">
    <property type="component" value="Unplaced"/>
</dbReference>
<organism evidence="2 3">
    <name type="scientific">Pelusios castaneus</name>
    <name type="common">West African mud turtle</name>
    <dbReference type="NCBI Taxonomy" id="367368"/>
    <lineage>
        <taxon>Eukaryota</taxon>
        <taxon>Metazoa</taxon>
        <taxon>Chordata</taxon>
        <taxon>Craniata</taxon>
        <taxon>Vertebrata</taxon>
        <taxon>Euteleostomi</taxon>
        <taxon>Archelosauria</taxon>
        <taxon>Testudinata</taxon>
        <taxon>Testudines</taxon>
        <taxon>Pleurodira</taxon>
        <taxon>Pelomedusidae</taxon>
        <taxon>Pelusios</taxon>
    </lineage>
</organism>
<dbReference type="PANTHER" id="PTHR11412:SF173">
    <property type="entry name" value="OVOSTATIN"/>
    <property type="match status" value="1"/>
</dbReference>
<keyword evidence="3" id="KW-1185">Reference proteome</keyword>
<dbReference type="InterPro" id="IPR036595">
    <property type="entry name" value="A-macroglobulin_rcpt-bd_sf"/>
</dbReference>
<reference evidence="2" key="2">
    <citation type="submission" date="2025-09" db="UniProtKB">
        <authorList>
            <consortium name="Ensembl"/>
        </authorList>
    </citation>
    <scope>IDENTIFICATION</scope>
</reference>
<accession>A0A8C8S585</accession>
<reference evidence="2" key="1">
    <citation type="submission" date="2025-08" db="UniProtKB">
        <authorList>
            <consortium name="Ensembl"/>
        </authorList>
    </citation>
    <scope>IDENTIFICATION</scope>
</reference>
<dbReference type="AlphaFoldDB" id="A0A8C8S585"/>
<dbReference type="PANTHER" id="PTHR11412">
    <property type="entry name" value="MACROGLOBULIN / COMPLEMENT"/>
    <property type="match status" value="1"/>
</dbReference>
<proteinExistence type="predicted"/>
<sequence length="82" mass="9714">MKLVPEKHRFKAFHTKTLSRLQNDGTVMQVDTKNNHVVFYLENVSQEEIRFSFSIEQNLPVSDTRPASVHIYDYYETGRKPR</sequence>
<dbReference type="Ensembl" id="ENSPCET00000015526.1">
    <property type="protein sequence ID" value="ENSPCEP00000014993.1"/>
    <property type="gene ID" value="ENSPCEG00000011846.1"/>
</dbReference>
<dbReference type="Pfam" id="PF07677">
    <property type="entry name" value="A2M_recep"/>
    <property type="match status" value="1"/>
</dbReference>
<evidence type="ECO:0000313" key="3">
    <source>
        <dbReference type="Proteomes" id="UP000694393"/>
    </source>
</evidence>
<name>A0A8C8S585_9SAUR</name>
<dbReference type="SMART" id="SM01361">
    <property type="entry name" value="A2M_recep"/>
    <property type="match status" value="1"/>
</dbReference>